<sequence>MVLQLPEPDAYEQALHAASLIPTDADKADLEKAREWERKIREDQQRRDAAELLDHGYPADSYQVRLVRYAPTEPGW</sequence>
<gene>
    <name evidence="1" type="ORF">Q8A49_14655</name>
</gene>
<dbReference type="EMBL" id="JAUUCC010000033">
    <property type="protein sequence ID" value="MEE2051738.1"/>
    <property type="molecule type" value="Genomic_DNA"/>
</dbReference>
<reference evidence="1 2" key="1">
    <citation type="submission" date="2023-07" db="EMBL/GenBank/DDBJ databases">
        <authorList>
            <person name="Girao M."/>
            <person name="Carvalho M.F."/>
        </authorList>
    </citation>
    <scope>NUCLEOTIDE SEQUENCE [LARGE SCALE GENOMIC DNA]</scope>
    <source>
        <strain evidence="1 2">66/93</strain>
    </source>
</reference>
<protein>
    <submittedName>
        <fullName evidence="1">Uncharacterized protein</fullName>
    </submittedName>
</protein>
<dbReference type="RefSeq" id="WP_330158801.1">
    <property type="nucleotide sequence ID" value="NZ_BAAAJA010000049.1"/>
</dbReference>
<evidence type="ECO:0000313" key="1">
    <source>
        <dbReference type="EMBL" id="MEE2051738.1"/>
    </source>
</evidence>
<dbReference type="Proteomes" id="UP001348641">
    <property type="component" value="Unassembled WGS sequence"/>
</dbReference>
<comment type="caution">
    <text evidence="1">The sequence shown here is derived from an EMBL/GenBank/DDBJ whole genome shotgun (WGS) entry which is preliminary data.</text>
</comment>
<name>A0ABU7KR13_9ACTN</name>
<evidence type="ECO:0000313" key="2">
    <source>
        <dbReference type="Proteomes" id="UP001348641"/>
    </source>
</evidence>
<accession>A0ABU7KR13</accession>
<organism evidence="1 2">
    <name type="scientific">Nocardiopsis tropica</name>
    <dbReference type="NCBI Taxonomy" id="109330"/>
    <lineage>
        <taxon>Bacteria</taxon>
        <taxon>Bacillati</taxon>
        <taxon>Actinomycetota</taxon>
        <taxon>Actinomycetes</taxon>
        <taxon>Streptosporangiales</taxon>
        <taxon>Nocardiopsidaceae</taxon>
        <taxon>Nocardiopsis</taxon>
    </lineage>
</organism>
<proteinExistence type="predicted"/>